<evidence type="ECO:0000313" key="1">
    <source>
        <dbReference type="EMBL" id="KAK0170691.1"/>
    </source>
</evidence>
<sequence length="924" mass="106897">MMNLIKRNLLSNDETLRFKTIFDINARLKSLEKAQLRIFIEQLINFDIASSLCDFLAVTDSNILRSTLSSLGIISGSKLFYTKNVATQAIIQMVQNCYLMTRQPTKEQNILAKMAFTLIAIINRANQFNIDLKTICSIHQLLEFIINFNIEHSADFTHILAALNLYAVVLLKIDDFENENIFSLIVKLQQDILTAAHNIIQHNIDNTINNYQIFYLNIMKPIVAICYAGMKLCENDDLSLNKSPDSTNKGDDFHGNRLTPIIHIICKTMLHCVIPNAKMPNDYYNENNDREMLIYLVNCLSSLYRRPDVDLNEFSFHLVEQGYLKYLFRFIDCREDFWTCICDCIANIITDLSQIYLALDKWSDGRQGFRRFIKSALLKFGNQREVNCATTDACLFILYFHFLFTRDLEIIDTIKALSLMTRIINISAENLPEIPILQMILFLFATTALEGPTEHLEEEFPYALLKTVEILNVVGLENCYTHHPILPCFILQNSVFPLKMRHDVVKLWLKLEENTCHLVSPGGMQILINCLLNIIQTSAEDLIVERAMNELSRILRDSNDSPSLIEQQTTQFMWENLPQVFTNFMNNDSSENNIYNYLKMLNRLSNLNVSILSAIRCSNSLITVLNCEKTINGDIKTLLVKQMSKMLNVDLIAKDGRVVSVYTNNYKLLNELRANAFSREHDNLSAACYKCLADILLSQKQLSIKCTEPVSLCPMDLFNALLRKAHVSFDVMSFLDKIWIGEIEHPAILRPAYTEEEAKNILNGIYRKYIRIHLNTPANCWELTFFYLINLYKFFRQNYNSVLYDSCDYLCNHSVITLAISCNYYGKQYFEFANTWLQYGLYTRCSFVVDALRAKSLIDKRQQNGVFDETSFVKALRELKAHIQKCIASGFLQANYVKELQSTVSKYYNSIIKYLFRVKNYYHS</sequence>
<accession>A0AA39FJP3</accession>
<protein>
    <submittedName>
        <fullName evidence="1">Uncharacterized protein</fullName>
    </submittedName>
</protein>
<proteinExistence type="predicted"/>
<dbReference type="EMBL" id="JAQQBS010000003">
    <property type="protein sequence ID" value="KAK0170691.1"/>
    <property type="molecule type" value="Genomic_DNA"/>
</dbReference>
<reference evidence="1" key="2">
    <citation type="submission" date="2023-03" db="EMBL/GenBank/DDBJ databases">
        <authorList>
            <person name="Inwood S.N."/>
            <person name="Skelly J.G."/>
            <person name="Guhlin J."/>
            <person name="Harrop T.W.R."/>
            <person name="Goldson S.G."/>
            <person name="Dearden P.K."/>
        </authorList>
    </citation>
    <scope>NUCLEOTIDE SEQUENCE</scope>
    <source>
        <strain evidence="1">Irish</strain>
        <tissue evidence="1">Whole body</tissue>
    </source>
</reference>
<organism evidence="1 2">
    <name type="scientific">Microctonus aethiopoides</name>
    <dbReference type="NCBI Taxonomy" id="144406"/>
    <lineage>
        <taxon>Eukaryota</taxon>
        <taxon>Metazoa</taxon>
        <taxon>Ecdysozoa</taxon>
        <taxon>Arthropoda</taxon>
        <taxon>Hexapoda</taxon>
        <taxon>Insecta</taxon>
        <taxon>Pterygota</taxon>
        <taxon>Neoptera</taxon>
        <taxon>Endopterygota</taxon>
        <taxon>Hymenoptera</taxon>
        <taxon>Apocrita</taxon>
        <taxon>Ichneumonoidea</taxon>
        <taxon>Braconidae</taxon>
        <taxon>Euphorinae</taxon>
        <taxon>Microctonus</taxon>
    </lineage>
</organism>
<reference evidence="1" key="1">
    <citation type="journal article" date="2023" name="bioRxiv">
        <title>Scaffold-level genome assemblies of two parasitoid biocontrol wasps reveal the parthenogenesis mechanism and an associated novel virus.</title>
        <authorList>
            <person name="Inwood S."/>
            <person name="Skelly J."/>
            <person name="Guhlin J."/>
            <person name="Harrop T."/>
            <person name="Goldson S."/>
            <person name="Dearden P."/>
        </authorList>
    </citation>
    <scope>NUCLEOTIDE SEQUENCE</scope>
    <source>
        <strain evidence="1">Irish</strain>
        <tissue evidence="1">Whole body</tissue>
    </source>
</reference>
<name>A0AA39FJP3_9HYME</name>
<evidence type="ECO:0000313" key="2">
    <source>
        <dbReference type="Proteomes" id="UP001168990"/>
    </source>
</evidence>
<gene>
    <name evidence="1" type="ORF">PV328_008511</name>
</gene>
<keyword evidence="2" id="KW-1185">Reference proteome</keyword>
<comment type="caution">
    <text evidence="1">The sequence shown here is derived from an EMBL/GenBank/DDBJ whole genome shotgun (WGS) entry which is preliminary data.</text>
</comment>
<dbReference type="AlphaFoldDB" id="A0AA39FJP3"/>
<dbReference type="Proteomes" id="UP001168990">
    <property type="component" value="Unassembled WGS sequence"/>
</dbReference>